<dbReference type="GO" id="GO:0004521">
    <property type="term" value="F:RNA endonuclease activity"/>
    <property type="evidence" value="ECO:0007669"/>
    <property type="project" value="TreeGrafter"/>
</dbReference>
<dbReference type="InterPro" id="IPR022712">
    <property type="entry name" value="Beta_Casp"/>
</dbReference>
<evidence type="ECO:0000313" key="5">
    <source>
        <dbReference type="Proteomes" id="UP000001822"/>
    </source>
</evidence>
<evidence type="ECO:0000259" key="2">
    <source>
        <dbReference type="SMART" id="SM00849"/>
    </source>
</evidence>
<dbReference type="Gene3D" id="3.60.15.10">
    <property type="entry name" value="Ribonuclease Z/Hydroxyacylglutathione hydrolase-like"/>
    <property type="match status" value="1"/>
</dbReference>
<dbReference type="InterPro" id="IPR001279">
    <property type="entry name" value="Metallo-B-lactamas"/>
</dbReference>
<dbReference type="RefSeq" id="WP_011586768.1">
    <property type="nucleotide sequence ID" value="NC_008255.1"/>
</dbReference>
<dbReference type="Pfam" id="PF00753">
    <property type="entry name" value="Lactamase_B"/>
    <property type="match status" value="1"/>
</dbReference>
<dbReference type="Gene3D" id="3.40.50.10890">
    <property type="match status" value="1"/>
</dbReference>
<dbReference type="PANTHER" id="PTHR11203:SF37">
    <property type="entry name" value="INTEGRATOR COMPLEX SUBUNIT 11"/>
    <property type="match status" value="1"/>
</dbReference>
<evidence type="ECO:0000313" key="4">
    <source>
        <dbReference type="EMBL" id="ABG60661.1"/>
    </source>
</evidence>
<dbReference type="InterPro" id="IPR050698">
    <property type="entry name" value="MBL"/>
</dbReference>
<keyword evidence="5" id="KW-1185">Reference proteome</keyword>
<name>A0A6N4SVS4_CYTH3</name>
<organism evidence="4 5">
    <name type="scientific">Cytophaga hutchinsonii (strain ATCC 33406 / DSM 1761 / CIP 103989 / NBRC 15051 / NCIMB 9469 / D465)</name>
    <dbReference type="NCBI Taxonomy" id="269798"/>
    <lineage>
        <taxon>Bacteria</taxon>
        <taxon>Pseudomonadati</taxon>
        <taxon>Bacteroidota</taxon>
        <taxon>Cytophagia</taxon>
        <taxon>Cytophagales</taxon>
        <taxon>Cytophagaceae</taxon>
        <taxon>Cytophaga</taxon>
    </lineage>
</organism>
<dbReference type="GO" id="GO:0016787">
    <property type="term" value="F:hydrolase activity"/>
    <property type="evidence" value="ECO:0007669"/>
    <property type="project" value="UniProtKB-KW"/>
</dbReference>
<dbReference type="PANTHER" id="PTHR11203">
    <property type="entry name" value="CLEAVAGE AND POLYADENYLATION SPECIFICITY FACTOR FAMILY MEMBER"/>
    <property type="match status" value="1"/>
</dbReference>
<dbReference type="SMART" id="SM00849">
    <property type="entry name" value="Lactamase_B"/>
    <property type="match status" value="1"/>
</dbReference>
<feature type="domain" description="Beta-Casp" evidence="3">
    <location>
        <begin position="240"/>
        <end position="365"/>
    </location>
</feature>
<keyword evidence="1" id="KW-0378">Hydrolase</keyword>
<dbReference type="SMART" id="SM01027">
    <property type="entry name" value="Beta-Casp"/>
    <property type="match status" value="1"/>
</dbReference>
<dbReference type="Pfam" id="PF07521">
    <property type="entry name" value="RMMBL"/>
    <property type="match status" value="1"/>
</dbReference>
<dbReference type="Pfam" id="PF10996">
    <property type="entry name" value="Beta-Casp"/>
    <property type="match status" value="1"/>
</dbReference>
<evidence type="ECO:0000256" key="1">
    <source>
        <dbReference type="ARBA" id="ARBA00022801"/>
    </source>
</evidence>
<feature type="domain" description="Metallo-beta-lactamase" evidence="2">
    <location>
        <begin position="13"/>
        <end position="235"/>
    </location>
</feature>
<proteinExistence type="predicted"/>
<dbReference type="SUPFAM" id="SSF56281">
    <property type="entry name" value="Metallo-hydrolase/oxidoreductase"/>
    <property type="match status" value="1"/>
</dbReference>
<accession>A0A6N4SVS4</accession>
<dbReference type="KEGG" id="chu:CHU_3425"/>
<evidence type="ECO:0000259" key="3">
    <source>
        <dbReference type="SMART" id="SM01027"/>
    </source>
</evidence>
<dbReference type="Proteomes" id="UP000001822">
    <property type="component" value="Chromosome"/>
</dbReference>
<dbReference type="InterPro" id="IPR036866">
    <property type="entry name" value="RibonucZ/Hydroxyglut_hydro"/>
</dbReference>
<gene>
    <name evidence="4" type="primary">ysh1</name>
    <name evidence="4" type="ordered locus">CHU_3425</name>
</gene>
<dbReference type="OrthoDB" id="9803916at2"/>
<reference evidence="4 5" key="1">
    <citation type="journal article" date="2007" name="Appl. Environ. Microbiol.">
        <title>Genome sequence of the cellulolytic gliding bacterium Cytophaga hutchinsonii.</title>
        <authorList>
            <person name="Xie G."/>
            <person name="Bruce D.C."/>
            <person name="Challacombe J.F."/>
            <person name="Chertkov O."/>
            <person name="Detter J.C."/>
            <person name="Gilna P."/>
            <person name="Han C.S."/>
            <person name="Lucas S."/>
            <person name="Misra M."/>
            <person name="Myers G.L."/>
            <person name="Richardson P."/>
            <person name="Tapia R."/>
            <person name="Thayer N."/>
            <person name="Thompson L.S."/>
            <person name="Brettin T.S."/>
            <person name="Henrissat B."/>
            <person name="Wilson D.B."/>
            <person name="McBride M.J."/>
        </authorList>
    </citation>
    <scope>NUCLEOTIDE SEQUENCE [LARGE SCALE GENOMIC DNA]</scope>
    <source>
        <strain evidence="5">ATCC 33406 / DSM 1761 / CIP 103989 / NBRC 15051 / NCIMB 9469 / D465</strain>
    </source>
</reference>
<dbReference type="CDD" id="cd16295">
    <property type="entry name" value="TTHA0252-CPSF-like_MBL-fold"/>
    <property type="match status" value="1"/>
</dbReference>
<sequence length="451" mass="50286">MKLTFWGAARKVTGSMYLLESLGYKILIDCGSDFSDRHKVLTGGLFPFEASEIDLVILTHAHVDHSGNIPALIRAGYRGQILSTAPTAELSELLFADSAYIQRAEKKIANSAPSDYSYKPVDRFIPIAFNKDFELNERITVRLTPVGHILGAASVFVKVEEEGKTKTILFSGDVGRDNYPLLPDPEQSPQADYVLCETTYGNRVHKETEPAEEIVKRIVTEACVDKPGRLIIPAFSLGRTQSLLYTLNKLALKNELPPIKVFTDSALAAEGTNIYSKYSSLMNGEALAIKAQDESLFDFENLDHVKTFKESKNISNYLKPCIILSSSGMITGGRIQHHIRQNIQNPYCTILLVGYAVEGTIGHDLLAGKQTIRFKKRSIPVAAKIIYTDIFSGHTDVNGLIKYLGHQDKAKLKKIFLVHGEHQSMLDFEKRLHEEGYNNIEIPDYGQSYDL</sequence>
<dbReference type="AlphaFoldDB" id="A0A6N4SVS4"/>
<protein>
    <submittedName>
        <fullName evidence="4">Metallo-beta-lactamase superfamily protein</fullName>
    </submittedName>
</protein>
<dbReference type="EMBL" id="CP000383">
    <property type="protein sequence ID" value="ABG60661.1"/>
    <property type="molecule type" value="Genomic_DNA"/>
</dbReference>
<dbReference type="InterPro" id="IPR011108">
    <property type="entry name" value="RMMBL"/>
</dbReference>